<dbReference type="SUPFAM" id="SSF51735">
    <property type="entry name" value="NAD(P)-binding Rossmann-fold domains"/>
    <property type="match status" value="1"/>
</dbReference>
<organism evidence="2 3">
    <name type="scientific">Paraflavitalea soli</name>
    <dbReference type="NCBI Taxonomy" id="2315862"/>
    <lineage>
        <taxon>Bacteria</taxon>
        <taxon>Pseudomonadati</taxon>
        <taxon>Bacteroidota</taxon>
        <taxon>Chitinophagia</taxon>
        <taxon>Chitinophagales</taxon>
        <taxon>Chitinophagaceae</taxon>
        <taxon>Paraflavitalea</taxon>
    </lineage>
</organism>
<evidence type="ECO:0000259" key="1">
    <source>
        <dbReference type="Pfam" id="PF05368"/>
    </source>
</evidence>
<dbReference type="PANTHER" id="PTHR43162">
    <property type="match status" value="1"/>
</dbReference>
<evidence type="ECO:0000313" key="3">
    <source>
        <dbReference type="Proteomes" id="UP000263900"/>
    </source>
</evidence>
<dbReference type="PANTHER" id="PTHR43162:SF1">
    <property type="entry name" value="PRESTALK A DIFFERENTIATION PROTEIN A"/>
    <property type="match status" value="1"/>
</dbReference>
<dbReference type="KEGG" id="pseg:D3H65_15820"/>
<proteinExistence type="predicted"/>
<dbReference type="EMBL" id="CP032157">
    <property type="protein sequence ID" value="AXY75361.1"/>
    <property type="molecule type" value="Genomic_DNA"/>
</dbReference>
<dbReference type="Gene3D" id="3.90.25.10">
    <property type="entry name" value="UDP-galactose 4-epimerase, domain 1"/>
    <property type="match status" value="1"/>
</dbReference>
<name>A0A3B7MYI9_9BACT</name>
<dbReference type="RefSeq" id="WP_119051242.1">
    <property type="nucleotide sequence ID" value="NZ_CP032157.1"/>
</dbReference>
<sequence length="299" mass="32459">MKIIVTGSLGHISKPLTTRLVQQGHAVTVISSQPAKQKDIEALGARAAIGSLEDEAFLTTTFTGADAVYCMVPPNNYFDPSLDLLGHYRKLGHHYAQAIEQSGVKRVVNLSTIGAHLDKDNGILLGAHDVQEILNKLPSDISITHMRPVSFYYNLLAYIPVIKAAGVISANYGADHVIPWVSPIDIAEAVAEELVTPFTGRQVRYVASEELTGNEVARILGAAIGKPDLQWILISDEETLNRLVSIGMNKQIAAGLVEMYASLHSGLLSEHYNRNRPEQFGKVKMTAFAQEFAAAFAGQ</sequence>
<accession>A0A3B7MYI9</accession>
<protein>
    <submittedName>
        <fullName evidence="2">NAD-dependent dehydratase</fullName>
    </submittedName>
</protein>
<dbReference type="Gene3D" id="3.40.50.720">
    <property type="entry name" value="NAD(P)-binding Rossmann-like Domain"/>
    <property type="match status" value="1"/>
</dbReference>
<dbReference type="OrthoDB" id="2149806at2"/>
<gene>
    <name evidence="2" type="ORF">D3H65_15820</name>
</gene>
<dbReference type="AlphaFoldDB" id="A0A3B7MYI9"/>
<keyword evidence="3" id="KW-1185">Reference proteome</keyword>
<dbReference type="Pfam" id="PF05368">
    <property type="entry name" value="NmrA"/>
    <property type="match status" value="1"/>
</dbReference>
<feature type="domain" description="NmrA-like" evidence="1">
    <location>
        <begin position="2"/>
        <end position="259"/>
    </location>
</feature>
<dbReference type="InterPro" id="IPR008030">
    <property type="entry name" value="NmrA-like"/>
</dbReference>
<dbReference type="InterPro" id="IPR051604">
    <property type="entry name" value="Ergot_Alk_Oxidoreductase"/>
</dbReference>
<evidence type="ECO:0000313" key="2">
    <source>
        <dbReference type="EMBL" id="AXY75361.1"/>
    </source>
</evidence>
<reference evidence="2 3" key="1">
    <citation type="submission" date="2018-09" db="EMBL/GenBank/DDBJ databases">
        <title>Genome sequencing of strain 6GH32-13.</title>
        <authorList>
            <person name="Weon H.-Y."/>
            <person name="Heo J."/>
            <person name="Kwon S.-W."/>
        </authorList>
    </citation>
    <scope>NUCLEOTIDE SEQUENCE [LARGE SCALE GENOMIC DNA]</scope>
    <source>
        <strain evidence="2 3">5GH32-13</strain>
    </source>
</reference>
<dbReference type="Proteomes" id="UP000263900">
    <property type="component" value="Chromosome"/>
</dbReference>
<dbReference type="InterPro" id="IPR036291">
    <property type="entry name" value="NAD(P)-bd_dom_sf"/>
</dbReference>